<keyword evidence="5" id="KW-1185">Reference proteome</keyword>
<evidence type="ECO:0008006" key="6">
    <source>
        <dbReference type="Google" id="ProtNLM"/>
    </source>
</evidence>
<dbReference type="EMBL" id="LWDD02000077">
    <property type="protein sequence ID" value="KAE8264288.1"/>
    <property type="molecule type" value="Genomic_DNA"/>
</dbReference>
<evidence type="ECO:0000313" key="4">
    <source>
        <dbReference type="Proteomes" id="UP000077671"/>
    </source>
</evidence>
<feature type="compositionally biased region" description="Low complexity" evidence="1">
    <location>
        <begin position="110"/>
        <end position="119"/>
    </location>
</feature>
<evidence type="ECO:0000313" key="2">
    <source>
        <dbReference type="EMBL" id="CAD6897076.1"/>
    </source>
</evidence>
<protein>
    <recommendedName>
        <fullName evidence="6">F-box domain-containing protein</fullName>
    </recommendedName>
</protein>
<organism evidence="3 4">
    <name type="scientific">Tilletia caries</name>
    <name type="common">wheat bunt fungus</name>
    <dbReference type="NCBI Taxonomy" id="13290"/>
    <lineage>
        <taxon>Eukaryota</taxon>
        <taxon>Fungi</taxon>
        <taxon>Dikarya</taxon>
        <taxon>Basidiomycota</taxon>
        <taxon>Ustilaginomycotina</taxon>
        <taxon>Exobasidiomycetes</taxon>
        <taxon>Tilletiales</taxon>
        <taxon>Tilletiaceae</taxon>
        <taxon>Tilletia</taxon>
    </lineage>
</organism>
<comment type="caution">
    <text evidence="3">The sequence shown here is derived from an EMBL/GenBank/DDBJ whole genome shotgun (WGS) entry which is preliminary data.</text>
</comment>
<evidence type="ECO:0000313" key="5">
    <source>
        <dbReference type="Proteomes" id="UP000836402"/>
    </source>
</evidence>
<evidence type="ECO:0000313" key="3">
    <source>
        <dbReference type="EMBL" id="KAE8264288.1"/>
    </source>
</evidence>
<feature type="region of interest" description="Disordered" evidence="1">
    <location>
        <begin position="110"/>
        <end position="164"/>
    </location>
</feature>
<feature type="compositionally biased region" description="Low complexity" evidence="1">
    <location>
        <begin position="148"/>
        <end position="163"/>
    </location>
</feature>
<dbReference type="EMBL" id="CAJHJG010000085">
    <property type="protein sequence ID" value="CAD6897076.1"/>
    <property type="molecule type" value="Genomic_DNA"/>
</dbReference>
<reference evidence="2" key="3">
    <citation type="submission" date="2020-10" db="EMBL/GenBank/DDBJ databases">
        <authorList>
            <person name="Sedaghatjoo S."/>
        </authorList>
    </citation>
    <scope>NUCLEOTIDE SEQUENCE</scope>
    <source>
        <strain evidence="2">AZH3</strain>
    </source>
</reference>
<reference evidence="3" key="1">
    <citation type="submission" date="2016-04" db="EMBL/GenBank/DDBJ databases">
        <authorList>
            <person name="Nguyen H.D."/>
            <person name="Kesanakurti P."/>
            <person name="Cullis J."/>
            <person name="Levesque C.A."/>
            <person name="Hambleton S."/>
        </authorList>
    </citation>
    <scope>NUCLEOTIDE SEQUENCE</scope>
    <source>
        <strain evidence="3">DAOMC 238032</strain>
    </source>
</reference>
<gene>
    <name evidence="3" type="ORF">A4X03_0g1058</name>
    <name evidence="2" type="ORF">JKIAZH3_G3504</name>
</gene>
<dbReference type="Proteomes" id="UP000836402">
    <property type="component" value="Unassembled WGS sequence"/>
</dbReference>
<reference evidence="3" key="2">
    <citation type="journal article" date="2019" name="IMA Fungus">
        <title>Genome sequencing and comparison of five Tilletia species to identify candidate genes for the detection of regulated species infecting wheat.</title>
        <authorList>
            <person name="Nguyen H.D.T."/>
            <person name="Sultana T."/>
            <person name="Kesanakurti P."/>
            <person name="Hambleton S."/>
        </authorList>
    </citation>
    <scope>NUCLEOTIDE SEQUENCE</scope>
    <source>
        <strain evidence="3">DAOMC 238032</strain>
    </source>
</reference>
<name>A0A177V944_9BASI</name>
<sequence length="788" mass="88866">MANAITTSPQGWSLTDAELQVVAALVASRSIKPGDDGADAASYRARAIVSVRTNRHKITPDMLRNIDLLCPPTREEIEAVRDTVTRWSVAEETHARRLSFIASLSASMDLSSSGTSSSAQPRTGSTSSRREEDTNSDIGLPEAKRARTAASTTTSTLAQRSSANQQGQTAAQRFFGIAELLKIVSVHLLYEKIDLVQLSRVSKFVRAVVLPLLVDTFNVCLNGIRGAHDFLAANPGLVQHVRFLRIWDDVAHRTARRYLYTISQERPHLVPDAYVHLGSFLMLFEDGKVVRQPPLLELSVGQSNLFELYSQLKRAPRVTLRLVSLQIVDDPDIRPPSFADIPFHTLIAPHLYHGTRLSEELSLLLSMVFDRQLEATGSVWLRSFSFTSLRIFRTGQGSILPMFGPRLLKTMASSLQTLRLHVQNITDIDNPTYELFLNLHWPKLKSLGIYAGLSELEDPYKFQRLLRGFLQHHPQLSHVYIDAVGDPSLAYTERQAYMNLWYFCTLPQLQSCWLQYPRPPLATLTDFLSRHATVEDIMLHPDQNPSILAGQPELMRSLRVLRCSAEGVETLLKAGPRIRELHLDFDTEWEWEPEHLMKSDVGTVPSVTFFALQLNLERERTAALSHQLDCLLLFMCKALPNLVELAVTMGYGQSVEKPDSEDESVEFLSSFLTRCRHTPGCRLRAIRIEYKGAVRLPTEQGFLVAPPDLSPHLEYLVWSIPHLRTMQHFRVVDRQSSTSSITRRLQLLPASFRPQVDRATGVWEDLDNHQSTLSILDHTGDTVRPKVL</sequence>
<dbReference type="Proteomes" id="UP000077671">
    <property type="component" value="Unassembled WGS sequence"/>
</dbReference>
<evidence type="ECO:0000256" key="1">
    <source>
        <dbReference type="SAM" id="MobiDB-lite"/>
    </source>
</evidence>
<dbReference type="Gene3D" id="3.80.10.10">
    <property type="entry name" value="Ribonuclease Inhibitor"/>
    <property type="match status" value="1"/>
</dbReference>
<proteinExistence type="predicted"/>
<accession>A0A177V944</accession>
<dbReference type="InterPro" id="IPR032675">
    <property type="entry name" value="LRR_dom_sf"/>
</dbReference>
<dbReference type="AlphaFoldDB" id="A0A177V944"/>